<feature type="region of interest" description="Disordered" evidence="7">
    <location>
        <begin position="1863"/>
        <end position="1890"/>
    </location>
</feature>
<feature type="compositionally biased region" description="Polar residues" evidence="7">
    <location>
        <begin position="159"/>
        <end position="170"/>
    </location>
</feature>
<feature type="region of interest" description="Disordered" evidence="7">
    <location>
        <begin position="436"/>
        <end position="476"/>
    </location>
</feature>
<keyword evidence="4" id="KW-0832">Ubl conjugation</keyword>
<evidence type="ECO:0000256" key="5">
    <source>
        <dbReference type="ARBA" id="ARBA00023242"/>
    </source>
</evidence>
<dbReference type="GO" id="GO:0005694">
    <property type="term" value="C:chromosome"/>
    <property type="evidence" value="ECO:0007669"/>
    <property type="project" value="TreeGrafter"/>
</dbReference>
<comment type="subcellular location">
    <subcellularLocation>
        <location evidence="1">Nucleus</location>
    </subcellularLocation>
</comment>
<feature type="region of interest" description="Disordered" evidence="7">
    <location>
        <begin position="1274"/>
        <end position="1309"/>
    </location>
</feature>
<feature type="region of interest" description="Disordered" evidence="7">
    <location>
        <begin position="822"/>
        <end position="854"/>
    </location>
</feature>
<feature type="region of interest" description="Disordered" evidence="7">
    <location>
        <begin position="106"/>
        <end position="172"/>
    </location>
</feature>
<evidence type="ECO:0000256" key="4">
    <source>
        <dbReference type="ARBA" id="ARBA00022843"/>
    </source>
</evidence>
<feature type="compositionally biased region" description="Polar residues" evidence="7">
    <location>
        <begin position="438"/>
        <end position="476"/>
    </location>
</feature>
<dbReference type="Pfam" id="PF15276">
    <property type="entry name" value="PP1_bind"/>
    <property type="match status" value="1"/>
</dbReference>
<dbReference type="Proteomes" id="UP001165740">
    <property type="component" value="Chromosome 1"/>
</dbReference>
<feature type="region of interest" description="Disordered" evidence="7">
    <location>
        <begin position="510"/>
        <end position="565"/>
    </location>
</feature>
<feature type="compositionally biased region" description="Polar residues" evidence="7">
    <location>
        <begin position="829"/>
        <end position="839"/>
    </location>
</feature>
<feature type="region of interest" description="Disordered" evidence="7">
    <location>
        <begin position="1912"/>
        <end position="1961"/>
    </location>
</feature>
<dbReference type="OMA" id="RGRNAKH"/>
<feature type="region of interest" description="Disordered" evidence="7">
    <location>
        <begin position="1979"/>
        <end position="2330"/>
    </location>
</feature>
<dbReference type="PANTHER" id="PTHR21603:SF18">
    <property type="entry name" value="ANTIGEN KI-67-LIKE PROTEIN"/>
    <property type="match status" value="1"/>
</dbReference>
<feature type="region of interest" description="Disordered" evidence="7">
    <location>
        <begin position="1494"/>
        <end position="1595"/>
    </location>
</feature>
<evidence type="ECO:0000256" key="3">
    <source>
        <dbReference type="ARBA" id="ARBA00022553"/>
    </source>
</evidence>
<feature type="compositionally biased region" description="Polar residues" evidence="7">
    <location>
        <begin position="2169"/>
        <end position="2181"/>
    </location>
</feature>
<evidence type="ECO:0000256" key="7">
    <source>
        <dbReference type="SAM" id="MobiDB-lite"/>
    </source>
</evidence>
<feature type="compositionally biased region" description="Basic and acidic residues" evidence="7">
    <location>
        <begin position="1535"/>
        <end position="1544"/>
    </location>
</feature>
<feature type="domain" description="FHA" evidence="8">
    <location>
        <begin position="25"/>
        <end position="75"/>
    </location>
</feature>
<dbReference type="OrthoDB" id="6288785at2759"/>
<evidence type="ECO:0000256" key="1">
    <source>
        <dbReference type="ARBA" id="ARBA00004123"/>
    </source>
</evidence>
<feature type="compositionally biased region" description="Polar residues" evidence="7">
    <location>
        <begin position="2125"/>
        <end position="2154"/>
    </location>
</feature>
<feature type="compositionally biased region" description="Polar residues" evidence="7">
    <location>
        <begin position="931"/>
        <end position="1017"/>
    </location>
</feature>
<keyword evidence="9" id="KW-1185">Reference proteome</keyword>
<evidence type="ECO:0000256" key="2">
    <source>
        <dbReference type="ARBA" id="ARBA00022499"/>
    </source>
</evidence>
<feature type="compositionally biased region" description="Low complexity" evidence="7">
    <location>
        <begin position="380"/>
        <end position="390"/>
    </location>
</feature>
<dbReference type="GO" id="GO:0005634">
    <property type="term" value="C:nucleus"/>
    <property type="evidence" value="ECO:0007669"/>
    <property type="project" value="UniProtKB-SubCell"/>
</dbReference>
<evidence type="ECO:0000256" key="6">
    <source>
        <dbReference type="ARBA" id="ARBA00023306"/>
    </source>
</evidence>
<dbReference type="PANTHER" id="PTHR21603">
    <property type="entry name" value="ANTIGEN KI-67-LIKE PROTEIN"/>
    <property type="match status" value="1"/>
</dbReference>
<name>A0A9W2ZF94_BIOGL</name>
<dbReference type="CDD" id="cd22673">
    <property type="entry name" value="FHA_Ki67"/>
    <property type="match status" value="1"/>
</dbReference>
<feature type="compositionally biased region" description="Low complexity" evidence="7">
    <location>
        <begin position="1369"/>
        <end position="1382"/>
    </location>
</feature>
<keyword evidence="5" id="KW-0539">Nucleus</keyword>
<feature type="compositionally biased region" description="Basic and acidic residues" evidence="7">
    <location>
        <begin position="1780"/>
        <end position="1796"/>
    </location>
</feature>
<dbReference type="GeneID" id="106062970"/>
<proteinExistence type="predicted"/>
<feature type="region of interest" description="Disordered" evidence="7">
    <location>
        <begin position="874"/>
        <end position="1048"/>
    </location>
</feature>
<gene>
    <name evidence="10" type="primary">LOC106062970</name>
</gene>
<evidence type="ECO:0000313" key="9">
    <source>
        <dbReference type="Proteomes" id="UP001165740"/>
    </source>
</evidence>
<feature type="region of interest" description="Disordered" evidence="7">
    <location>
        <begin position="790"/>
        <end position="810"/>
    </location>
</feature>
<feature type="region of interest" description="Disordered" evidence="7">
    <location>
        <begin position="1424"/>
        <end position="1446"/>
    </location>
</feature>
<keyword evidence="3" id="KW-0597">Phosphoprotein</keyword>
<feature type="region of interest" description="Disordered" evidence="7">
    <location>
        <begin position="1338"/>
        <end position="1412"/>
    </location>
</feature>
<evidence type="ECO:0000259" key="8">
    <source>
        <dbReference type="PROSITE" id="PS50006"/>
    </source>
</evidence>
<organism evidence="9 10">
    <name type="scientific">Biomphalaria glabrata</name>
    <name type="common">Bloodfluke planorb</name>
    <name type="synonym">Freshwater snail</name>
    <dbReference type="NCBI Taxonomy" id="6526"/>
    <lineage>
        <taxon>Eukaryota</taxon>
        <taxon>Metazoa</taxon>
        <taxon>Spiralia</taxon>
        <taxon>Lophotrochozoa</taxon>
        <taxon>Mollusca</taxon>
        <taxon>Gastropoda</taxon>
        <taxon>Heterobranchia</taxon>
        <taxon>Euthyneura</taxon>
        <taxon>Panpulmonata</taxon>
        <taxon>Hygrophila</taxon>
        <taxon>Lymnaeoidea</taxon>
        <taxon>Planorbidae</taxon>
        <taxon>Biomphalaria</taxon>
    </lineage>
</organism>
<feature type="compositionally biased region" description="Basic residues" evidence="7">
    <location>
        <begin position="111"/>
        <end position="120"/>
    </location>
</feature>
<feature type="compositionally biased region" description="Basic and acidic residues" evidence="7">
    <location>
        <begin position="2308"/>
        <end position="2323"/>
    </location>
</feature>
<feature type="compositionally biased region" description="Basic and acidic residues" evidence="7">
    <location>
        <begin position="2202"/>
        <end position="2211"/>
    </location>
</feature>
<feature type="compositionally biased region" description="Low complexity" evidence="7">
    <location>
        <begin position="2265"/>
        <end position="2285"/>
    </location>
</feature>
<dbReference type="SUPFAM" id="SSF49879">
    <property type="entry name" value="SMAD/FHA domain"/>
    <property type="match status" value="1"/>
</dbReference>
<dbReference type="InterPro" id="IPR008984">
    <property type="entry name" value="SMAD_FHA_dom_sf"/>
</dbReference>
<evidence type="ECO:0000313" key="10">
    <source>
        <dbReference type="RefSeq" id="XP_055873580.1"/>
    </source>
</evidence>
<dbReference type="RefSeq" id="XP_055873580.1">
    <property type="nucleotide sequence ID" value="XM_056017605.1"/>
</dbReference>
<feature type="compositionally biased region" description="Basic and acidic residues" evidence="7">
    <location>
        <begin position="2016"/>
        <end position="2026"/>
    </location>
</feature>
<accession>A0A9W2ZF94</accession>
<feature type="compositionally biased region" description="Polar residues" evidence="7">
    <location>
        <begin position="1298"/>
        <end position="1307"/>
    </location>
</feature>
<dbReference type="PROSITE" id="PS50006">
    <property type="entry name" value="FHA_DOMAIN"/>
    <property type="match status" value="1"/>
</dbReference>
<keyword evidence="2" id="KW-1017">Isopeptide bond</keyword>
<dbReference type="GO" id="GO:0007088">
    <property type="term" value="P:regulation of mitotic nuclear division"/>
    <property type="evidence" value="ECO:0007669"/>
    <property type="project" value="TreeGrafter"/>
</dbReference>
<dbReference type="Pfam" id="PF00498">
    <property type="entry name" value="FHA"/>
    <property type="match status" value="1"/>
</dbReference>
<dbReference type="InterPro" id="IPR000253">
    <property type="entry name" value="FHA_dom"/>
</dbReference>
<feature type="compositionally biased region" description="Basic and acidic residues" evidence="7">
    <location>
        <begin position="1431"/>
        <end position="1445"/>
    </location>
</feature>
<protein>
    <submittedName>
        <fullName evidence="10">Proliferation marker protein Ki-67-like isoform X1</fullName>
    </submittedName>
</protein>
<dbReference type="InterPro" id="IPR029334">
    <property type="entry name" value="PP1-bd"/>
</dbReference>
<feature type="region of interest" description="Disordered" evidence="7">
    <location>
        <begin position="281"/>
        <end position="424"/>
    </location>
</feature>
<sequence length="2330" mass="251723">MFGKIVVIKRTGADGAHFPLTLNTCLFGRGQHCDIRIQMPDVENEQCVVNVDEKGHVFLTNLSKENPTHINDKALAADCLTALSHGDIITIIDRKFRFEFPSESQFYPKSPRAKSPKSPRKSIAVGESVVGLKSPAKSPQKTPRPLTPRTENVPVSAVYSKSPQKQTNKTPLKDVLTNEVNTSSNNSNSISQYLMSPASFYNSTPKGLKRLSEAQQHKFTSVQGMTPGTSFQAASPVLQANIETISSPLPGKKTGGTLYTRTNESLQKSINLLKRRSMPLFERDEESKSEPISPEVPVIETNKSITQDRKRKSSTFVMLNARNKRVSFGPSLSPEHFDKTLPPKTPIKRGATPTRLNPGRKSLLKRQSPKSLALRKTPSPRRSSSNNVNSETASQENRDESPFKQGSAKKSVGKRVSSASPLPVLSLEEKTKEVITPVQVQSPRGSPRSRSLTPILQAENVTPLSSKRENSITPKSSLANRSLASITDSPFLSQDLFSQKSPVAANISLASEKSPTSARKKSPVAANTSLASEKSPTSAKKKSAPRGKSEGPQNLIKDNLNTKRQVEKRARSLGTIPLVLSPLSSFKAKHVRLSGPSPISVVTYKKTPVVKRAGKKSGDKTDLINKSVNLTGIKELVKTPKALSTNDSFSGLSDLFTTPAGKQEAAMNTSADLLNVSGKHNRTPRKSLVGIQKEQLDSSLSGMSSLFKTPVNNVEASLNKINVEIPKSVSAIKRACTPDRNLTKTPVGQPVDVSFSGMSNMFSTPTDHLDELDGHRATANLTEVVNTPALATPTRSRTPNKTIKSPQAQPEDISFTGISDVFKSPDVHMNTSQSRINTPKSLSNKKSAKAKTPIAAESSLVDISELFKTPIQHLSEAKQSTPKSEVISEKRSRTPKKFFDEISPLSSYRKKQSNEMSTLGNKSPLEVPLAQNKSTVRTPMSQKKSPLKTPMSQKKSPIKTPLTQKKSPLKTPLTQKKSPLKTPMSQKKSPIKTPLTQKKSPLKTPLTQKKSSSQETPLSEKTDLAQKKTSRVENSAGKIKSPPQDKNKVVALRAIHAHVATPKFAALAKSPSATPRSSRKMASVKKTIRTWSDIVKSGVPKSTTVVKPSVFISKVTAAKKTHKIPLKQSVKTPKTPRALARALAPTTGHAESPATILVGKKLTMRAKTPKLLPRKGRKQSASKMSRVSVGNTSFSGLPDMFKTPEATSSADTSALYDQIPDTPNGPNEMFVSPLSETKEKRRSANLVGVRELFTYKKRQSMNLVGVKELMKSPKLPGRHSLSPTALTRLMKTPHAAQKPSQSKSMSKISPVITPSGLKRMMKVPTYVSPSGVETLFTEVKDATPKSSRKGRLSKTPKEDASGPKTAPTENENSSVVSNASSEIKQTKTGRKRKAGDIAIQAPLKKMRASSQEIDEMKEVVAVKKGRGRKMKSPEKTATELDKGQDQVKITYEPAQKNLNAENAIVPEKEEVSVSSVISPVARRGRPKANLKVVTAQEAEPKPTAVAKRHGRGKALSVNVDLNKPGLEESLTEISSQDKFKDSAPKRGRGKASSNLMVVTTEEVESQPTALTRRQGHSKAVSANVDEQNKTSSEVFVAPSSQVELSVATVKRGRRNVSNLPTDEFQPEANAKLRGRKGILTVNIDVSNKTGPEESVVPHQAEPTIAAPKRGRGRLASNKTILTDVPGKASPEESVVPHQAEPTIAAPKRGRGRLASNKTVLTDVPGKASPEESVVPHQAEPSAPTRGRGRSPSKKTDVPNKPGPEETEPTTAPKRGGRRAAQKDEQPDLNSQDKPKENLASVSKRRGKGKDMSTNETVEIIEQVAEPQARKGRGKVKISEPVETVTRLGKTSVSDNEPVKETILTQEPVKSKRRTKAPESEQISKSASIKANKSKVKFSVSELVEAPSIEVATRRGRNETEPVPSDVKIAAKKGKGNTVTASSEVDTSEVKSTRTGRGKKPSVITTIEDTVAKIGLDVEPVSSSSDVAVPAVKSSRLGKNKAASNVVHDIPLSIENDTSRGKLKADEPVTSSSDVAQVIDTTKQQENVGKATKQGRGRRNASPVKEQPTPSSPVRGRKTGQATKQGRGRRIASPVKEQPTPKSPVRGRKTGQLTKASHLETIPASAESQPHTGGNKRSTIKNEPTSSETILSENSAPIAKSKGKAKDVTNLPSRRQGRNTGTADAAPAEKSTRARKRALITPDDEKSTHEVDASLSMRGGKKAKLELVPLKDIQASPVPHQQKAGAKRGKKSNNVESEHAVPAKQSKSSANANTTSTSNSKPTRSSKLQDIMESTIETKLPAKARATRVTKDKASLPEPVEVKRSTRGKRK</sequence>
<feature type="region of interest" description="Disordered" evidence="7">
    <location>
        <begin position="1648"/>
        <end position="1816"/>
    </location>
</feature>
<feature type="compositionally biased region" description="Basic and acidic residues" evidence="7">
    <location>
        <begin position="886"/>
        <end position="900"/>
    </location>
</feature>
<feature type="compositionally biased region" description="Polar residues" evidence="7">
    <location>
        <begin position="2028"/>
        <end position="2046"/>
    </location>
</feature>
<reference evidence="10" key="1">
    <citation type="submission" date="2025-08" db="UniProtKB">
        <authorList>
            <consortium name="RefSeq"/>
        </authorList>
    </citation>
    <scope>IDENTIFICATION</scope>
</reference>
<dbReference type="Gene3D" id="2.60.200.20">
    <property type="match status" value="1"/>
</dbReference>
<keyword evidence="6" id="KW-0131">Cell cycle</keyword>
<feature type="compositionally biased region" description="Low complexity" evidence="7">
    <location>
        <begin position="1979"/>
        <end position="1994"/>
    </location>
</feature>
<dbReference type="GO" id="GO:0051983">
    <property type="term" value="P:regulation of chromosome segregation"/>
    <property type="evidence" value="ECO:0007669"/>
    <property type="project" value="TreeGrafter"/>
</dbReference>
<feature type="compositionally biased region" description="Polar residues" evidence="7">
    <location>
        <begin position="793"/>
        <end position="808"/>
    </location>
</feature>